<dbReference type="Proteomes" id="UP000070377">
    <property type="component" value="Unassembled WGS sequence"/>
</dbReference>
<reference evidence="2 3" key="1">
    <citation type="submission" date="2016-01" db="EMBL/GenBank/DDBJ databases">
        <title>Highly variable Streptococcus oralis are common among viridans streptococci isolated from primates.</title>
        <authorList>
            <person name="Denapaite D."/>
            <person name="Rieger M."/>
            <person name="Koendgen S."/>
            <person name="Brueckner R."/>
            <person name="Ochigava I."/>
            <person name="Kappeler P."/>
            <person name="Maetz-Rensing K."/>
            <person name="Leendertz F."/>
            <person name="Hakenbeck R."/>
        </authorList>
    </citation>
    <scope>NUCLEOTIDE SEQUENCE [LARGE SCALE GENOMIC DNA]</scope>
    <source>
        <strain evidence="2 3">DD08</strain>
    </source>
</reference>
<proteinExistence type="predicted"/>
<sequence length="49" mass="5593">MPVTPNQLRNFGTATTDEERRRLERQAADLQNAEAQAMNKKISDYLTAK</sequence>
<evidence type="ECO:0000313" key="3">
    <source>
        <dbReference type="Proteomes" id="UP000070377"/>
    </source>
</evidence>
<dbReference type="EMBL" id="LQRD01000051">
    <property type="protein sequence ID" value="KXT69361.1"/>
    <property type="molecule type" value="Genomic_DNA"/>
</dbReference>
<feature type="compositionally biased region" description="Polar residues" evidence="1">
    <location>
        <begin position="1"/>
        <end position="15"/>
    </location>
</feature>
<gene>
    <name evidence="2" type="ORF">SCRDD08_01339</name>
</gene>
<name>A0A139N0X5_STRCR</name>
<comment type="caution">
    <text evidence="2">The sequence shown here is derived from an EMBL/GenBank/DDBJ whole genome shotgun (WGS) entry which is preliminary data.</text>
</comment>
<feature type="region of interest" description="Disordered" evidence="1">
    <location>
        <begin position="1"/>
        <end position="22"/>
    </location>
</feature>
<dbReference type="PATRIC" id="fig|45634.12.peg.1398"/>
<evidence type="ECO:0000313" key="2">
    <source>
        <dbReference type="EMBL" id="KXT69361.1"/>
    </source>
</evidence>
<dbReference type="AlphaFoldDB" id="A0A139N0X5"/>
<protein>
    <submittedName>
        <fullName evidence="2">Uncharacterized protein</fullName>
    </submittedName>
</protein>
<accession>A0A139N0X5</accession>
<organism evidence="2 3">
    <name type="scientific">Streptococcus cristatus</name>
    <dbReference type="NCBI Taxonomy" id="45634"/>
    <lineage>
        <taxon>Bacteria</taxon>
        <taxon>Bacillati</taxon>
        <taxon>Bacillota</taxon>
        <taxon>Bacilli</taxon>
        <taxon>Lactobacillales</taxon>
        <taxon>Streptococcaceae</taxon>
        <taxon>Streptococcus</taxon>
    </lineage>
</organism>
<evidence type="ECO:0000256" key="1">
    <source>
        <dbReference type="SAM" id="MobiDB-lite"/>
    </source>
</evidence>